<proteinExistence type="inferred from homology"/>
<evidence type="ECO:0000256" key="2">
    <source>
        <dbReference type="ARBA" id="ARBA00023186"/>
    </source>
</evidence>
<evidence type="ECO:0000256" key="1">
    <source>
        <dbReference type="ARBA" id="ARBA00006607"/>
    </source>
</evidence>
<dbReference type="GO" id="GO:0140662">
    <property type="term" value="F:ATP-dependent protein folding chaperone"/>
    <property type="evidence" value="ECO:0007669"/>
    <property type="project" value="InterPro"/>
</dbReference>
<dbReference type="GO" id="GO:0042026">
    <property type="term" value="P:protein refolding"/>
    <property type="evidence" value="ECO:0007669"/>
    <property type="project" value="InterPro"/>
</dbReference>
<comment type="function">
    <text evidence="4">Together with its co-chaperonin GroES, plays an essential role in assisting protein folding. The GroEL-GroES system forms a nano-cage that allows encapsulation of the non-native substrate proteins and provides a physical environment optimized to promote and accelerate protein folding.</text>
</comment>
<dbReference type="Gene3D" id="1.10.560.10">
    <property type="entry name" value="GroEL-like equatorial domain"/>
    <property type="match status" value="1"/>
</dbReference>
<sequence length="351" mass="37516">MAKEIKYGADARTALMAGVDQVANTVGVTLGPKGRNVVLDKSYGAPLITNDGVTIAKEIELKDPYENMGAQLVKEVATKTNDVAGDGTTTATVLAQAMVSEGMKNLAAGANPIIMRKGMKKATDCAVEAIQKMSSKVNGKEHIARVASISAGNDEVGAMVADAMEKVSGDGVITIEESKTMQTELDLVEGMQFDRGYISAYMCTDMDKMEAVLDNPYILITDKKLANIQEILPLLEQVVQNGAKLLIIAEDVEGEALTTLIVNKLRGTFNVVAVKAPGYGDRRKEMLQDIAILTGGKVISDELGLDLKETQLSDLGRAKSVKVQKENTVIVDGEGDKADIQARISQIKKQI</sequence>
<feature type="non-terminal residue" evidence="5">
    <location>
        <position position="351"/>
    </location>
</feature>
<dbReference type="NCBIfam" id="NF009487">
    <property type="entry name" value="PRK12849.1"/>
    <property type="match status" value="1"/>
</dbReference>
<dbReference type="NCBIfam" id="NF000592">
    <property type="entry name" value="PRK00013.1"/>
    <property type="match status" value="1"/>
</dbReference>
<reference evidence="5" key="1">
    <citation type="journal article" date="2021" name="PeerJ">
        <title>Extensive microbial diversity within the chicken gut microbiome revealed by metagenomics and culture.</title>
        <authorList>
            <person name="Gilroy R."/>
            <person name="Ravi A."/>
            <person name="Getino M."/>
            <person name="Pursley I."/>
            <person name="Horton D.L."/>
            <person name="Alikhan N.F."/>
            <person name="Baker D."/>
            <person name="Gharbi K."/>
            <person name="Hall N."/>
            <person name="Watson M."/>
            <person name="Adriaenssens E.M."/>
            <person name="Foster-Nyarko E."/>
            <person name="Jarju S."/>
            <person name="Secka A."/>
            <person name="Antonio M."/>
            <person name="Oren A."/>
            <person name="Chaudhuri R.R."/>
            <person name="La Ragione R."/>
            <person name="Hildebrand F."/>
            <person name="Pallen M.J."/>
        </authorList>
    </citation>
    <scope>NUCLEOTIDE SEQUENCE</scope>
    <source>
        <strain evidence="5">CHK179-7159</strain>
    </source>
</reference>
<dbReference type="PANTHER" id="PTHR45633">
    <property type="entry name" value="60 KDA HEAT SHOCK PROTEIN, MITOCHONDRIAL"/>
    <property type="match status" value="1"/>
</dbReference>
<dbReference type="InterPro" id="IPR027409">
    <property type="entry name" value="GroEL-like_apical_dom_sf"/>
</dbReference>
<dbReference type="SUPFAM" id="SSF52029">
    <property type="entry name" value="GroEL apical domain-like"/>
    <property type="match status" value="1"/>
</dbReference>
<evidence type="ECO:0000313" key="6">
    <source>
        <dbReference type="Proteomes" id="UP000886858"/>
    </source>
</evidence>
<comment type="subunit">
    <text evidence="4">Forms a cylinder of 14 subunits composed of two heptameric rings stacked back-to-back. Interacts with the co-chaperonin GroES.</text>
</comment>
<dbReference type="CDD" id="cd03344">
    <property type="entry name" value="GroEL"/>
    <property type="match status" value="1"/>
</dbReference>
<reference evidence="5" key="2">
    <citation type="submission" date="2021-04" db="EMBL/GenBank/DDBJ databases">
        <authorList>
            <person name="Gilroy R."/>
        </authorList>
    </citation>
    <scope>NUCLEOTIDE SEQUENCE</scope>
    <source>
        <strain evidence="5">CHK179-7159</strain>
    </source>
</reference>
<comment type="similarity">
    <text evidence="1 3">Belongs to the chaperonin (HSP60) family.</text>
</comment>
<dbReference type="NCBIfam" id="NF009488">
    <property type="entry name" value="PRK12850.1"/>
    <property type="match status" value="1"/>
</dbReference>
<dbReference type="InterPro" id="IPR027413">
    <property type="entry name" value="GROEL-like_equatorial_sf"/>
</dbReference>
<evidence type="ECO:0000256" key="4">
    <source>
        <dbReference type="RuleBase" id="RU000419"/>
    </source>
</evidence>
<name>A0A9D2I5W7_9FIRM</name>
<dbReference type="GO" id="GO:0005524">
    <property type="term" value="F:ATP binding"/>
    <property type="evidence" value="ECO:0007669"/>
    <property type="project" value="InterPro"/>
</dbReference>
<keyword evidence="2" id="KW-0143">Chaperone</keyword>
<dbReference type="InterPro" id="IPR027410">
    <property type="entry name" value="TCP-1-like_intermed_sf"/>
</dbReference>
<dbReference type="Gene3D" id="3.50.7.10">
    <property type="entry name" value="GroEL"/>
    <property type="match status" value="1"/>
</dbReference>
<protein>
    <recommendedName>
        <fullName evidence="4">60 kDa chaperonin</fullName>
    </recommendedName>
</protein>
<dbReference type="EMBL" id="DWYY01000072">
    <property type="protein sequence ID" value="HJA92852.1"/>
    <property type="molecule type" value="Genomic_DNA"/>
</dbReference>
<dbReference type="InterPro" id="IPR002423">
    <property type="entry name" value="Cpn60/GroEL/TCP-1"/>
</dbReference>
<evidence type="ECO:0000256" key="3">
    <source>
        <dbReference type="RuleBase" id="RU000418"/>
    </source>
</evidence>
<gene>
    <name evidence="5" type="primary">groEL</name>
    <name evidence="5" type="ORF">H9717_07010</name>
</gene>
<comment type="caution">
    <text evidence="5">The sequence shown here is derived from an EMBL/GenBank/DDBJ whole genome shotgun (WGS) entry which is preliminary data.</text>
</comment>
<dbReference type="InterPro" id="IPR001844">
    <property type="entry name" value="Cpn60/GroEL"/>
</dbReference>
<dbReference type="FunFam" id="3.50.7.10:FF:000001">
    <property type="entry name" value="60 kDa chaperonin"/>
    <property type="match status" value="1"/>
</dbReference>
<dbReference type="AlphaFoldDB" id="A0A9D2I5W7"/>
<dbReference type="NCBIfam" id="NF009489">
    <property type="entry name" value="PRK12851.1"/>
    <property type="match status" value="1"/>
</dbReference>
<dbReference type="SUPFAM" id="SSF48592">
    <property type="entry name" value="GroEL equatorial domain-like"/>
    <property type="match status" value="1"/>
</dbReference>
<dbReference type="PRINTS" id="PR00298">
    <property type="entry name" value="CHAPERONIN60"/>
</dbReference>
<dbReference type="Pfam" id="PF00118">
    <property type="entry name" value="Cpn60_TCP1"/>
    <property type="match status" value="1"/>
</dbReference>
<organism evidence="5 6">
    <name type="scientific">Candidatus Eisenbergiella merdipullorum</name>
    <dbReference type="NCBI Taxonomy" id="2838553"/>
    <lineage>
        <taxon>Bacteria</taxon>
        <taxon>Bacillati</taxon>
        <taxon>Bacillota</taxon>
        <taxon>Clostridia</taxon>
        <taxon>Lachnospirales</taxon>
        <taxon>Lachnospiraceae</taxon>
        <taxon>Eisenbergiella</taxon>
    </lineage>
</organism>
<accession>A0A9D2I5W7</accession>
<dbReference type="Proteomes" id="UP000886858">
    <property type="component" value="Unassembled WGS sequence"/>
</dbReference>
<dbReference type="Gene3D" id="3.30.260.10">
    <property type="entry name" value="TCP-1-like chaperonin intermediate domain"/>
    <property type="match status" value="1"/>
</dbReference>
<evidence type="ECO:0000313" key="5">
    <source>
        <dbReference type="EMBL" id="HJA92852.1"/>
    </source>
</evidence>